<dbReference type="OrthoDB" id="4029976at2"/>
<dbReference type="GO" id="GO:0050661">
    <property type="term" value="F:NADP binding"/>
    <property type="evidence" value="ECO:0007669"/>
    <property type="project" value="InterPro"/>
</dbReference>
<dbReference type="Gene3D" id="1.10.1040.10">
    <property type="entry name" value="N-(1-d-carboxylethyl)-l-norvaline Dehydrogenase, domain 2"/>
    <property type="match status" value="1"/>
</dbReference>
<dbReference type="Proteomes" id="UP000183263">
    <property type="component" value="Unassembled WGS sequence"/>
</dbReference>
<dbReference type="InterPro" id="IPR015815">
    <property type="entry name" value="HIBADH-related"/>
</dbReference>
<dbReference type="PIRSF" id="PIRSF000103">
    <property type="entry name" value="HIBADH"/>
    <property type="match status" value="1"/>
</dbReference>
<keyword evidence="2" id="KW-0560">Oxidoreductase</keyword>
<dbReference type="InterPro" id="IPR051265">
    <property type="entry name" value="HIBADH-related_NP60_sf"/>
</dbReference>
<dbReference type="PANTHER" id="PTHR43580:SF2">
    <property type="entry name" value="CYTOKINE-LIKE NUCLEAR FACTOR N-PAC"/>
    <property type="match status" value="1"/>
</dbReference>
<dbReference type="Gene3D" id="3.40.50.720">
    <property type="entry name" value="NAD(P)-binding Rossmann-like Domain"/>
    <property type="match status" value="1"/>
</dbReference>
<sequence>MSNTENSRPAVSVIGLGPMGQAMVSALLAAGHPVTVWNRTASRADALVEQGAVRAPTAAAAVRASDLVLVSLTHYAAMYEILDTVGDDLGGKTVVNLSSDTPGVTREAARWLADRGASLLVGGIMVPAPLVATDASYVFYSGPQALMATHHDTLAVIGRPDYRGEDPALAQLWYQAQLDIFLTALSTFAHASALLASAGVTAKELVPYAAETMALATSMLEDSARRFDVGDHNDDGADVVMMGATADHIVGASREAGIDAGLPEAVKAQYDAAIASGMAGSGWTSLFEVIRRPRH</sequence>
<accession>A0A1G8BC10</accession>
<evidence type="ECO:0000256" key="1">
    <source>
        <dbReference type="ARBA" id="ARBA00009080"/>
    </source>
</evidence>
<proteinExistence type="inferred from homology"/>
<evidence type="ECO:0000313" key="6">
    <source>
        <dbReference type="Proteomes" id="UP000183263"/>
    </source>
</evidence>
<dbReference type="InterPro" id="IPR013328">
    <property type="entry name" value="6PGD_dom2"/>
</dbReference>
<dbReference type="PANTHER" id="PTHR43580">
    <property type="entry name" value="OXIDOREDUCTASE GLYR1-RELATED"/>
    <property type="match status" value="1"/>
</dbReference>
<evidence type="ECO:0000256" key="2">
    <source>
        <dbReference type="ARBA" id="ARBA00023002"/>
    </source>
</evidence>
<dbReference type="InterPro" id="IPR006115">
    <property type="entry name" value="6PGDH_NADP-bd"/>
</dbReference>
<dbReference type="Pfam" id="PF03446">
    <property type="entry name" value="NAD_binding_2"/>
    <property type="match status" value="1"/>
</dbReference>
<protein>
    <submittedName>
        <fullName evidence="5">3-hydroxyisobutyrate dehydrogenase</fullName>
    </submittedName>
</protein>
<name>A0A1G8BC10_9NOCA</name>
<comment type="similarity">
    <text evidence="1">Belongs to the HIBADH-related family.</text>
</comment>
<evidence type="ECO:0000313" key="5">
    <source>
        <dbReference type="EMBL" id="SDH30594.1"/>
    </source>
</evidence>
<gene>
    <name evidence="5" type="ORF">SAMN05444695_101799</name>
</gene>
<dbReference type="GO" id="GO:0016491">
    <property type="term" value="F:oxidoreductase activity"/>
    <property type="evidence" value="ECO:0007669"/>
    <property type="project" value="UniProtKB-KW"/>
</dbReference>
<dbReference type="Pfam" id="PF21761">
    <property type="entry name" value="RedAm-like_C"/>
    <property type="match status" value="1"/>
</dbReference>
<feature type="domain" description="NADPH-dependent reductive aminase-like C-terminal" evidence="4">
    <location>
        <begin position="166"/>
        <end position="292"/>
    </location>
</feature>
<dbReference type="SUPFAM" id="SSF51735">
    <property type="entry name" value="NAD(P)-binding Rossmann-fold domains"/>
    <property type="match status" value="1"/>
</dbReference>
<dbReference type="AlphaFoldDB" id="A0A1G8BC10"/>
<evidence type="ECO:0000259" key="4">
    <source>
        <dbReference type="Pfam" id="PF21761"/>
    </source>
</evidence>
<evidence type="ECO:0000259" key="3">
    <source>
        <dbReference type="Pfam" id="PF03446"/>
    </source>
</evidence>
<dbReference type="InterPro" id="IPR036291">
    <property type="entry name" value="NAD(P)-bd_dom_sf"/>
</dbReference>
<dbReference type="InterPro" id="IPR048666">
    <property type="entry name" value="RedAm-like_C"/>
</dbReference>
<dbReference type="EMBL" id="FNDN01000001">
    <property type="protein sequence ID" value="SDH30594.1"/>
    <property type="molecule type" value="Genomic_DNA"/>
</dbReference>
<keyword evidence="6" id="KW-1185">Reference proteome</keyword>
<organism evidence="5 6">
    <name type="scientific">Rhodococcus triatomae</name>
    <dbReference type="NCBI Taxonomy" id="300028"/>
    <lineage>
        <taxon>Bacteria</taxon>
        <taxon>Bacillati</taxon>
        <taxon>Actinomycetota</taxon>
        <taxon>Actinomycetes</taxon>
        <taxon>Mycobacteriales</taxon>
        <taxon>Nocardiaceae</taxon>
        <taxon>Rhodococcus</taxon>
    </lineage>
</organism>
<feature type="domain" description="6-phosphogluconate dehydrogenase NADP-binding" evidence="3">
    <location>
        <begin position="11"/>
        <end position="158"/>
    </location>
</feature>
<reference evidence="5 6" key="1">
    <citation type="submission" date="2016-10" db="EMBL/GenBank/DDBJ databases">
        <authorList>
            <person name="de Groot N.N."/>
        </authorList>
    </citation>
    <scope>NUCLEOTIDE SEQUENCE [LARGE SCALE GENOMIC DNA]</scope>
    <source>
        <strain evidence="5 6">DSM 44892</strain>
    </source>
</reference>